<dbReference type="EMBL" id="JH711586">
    <property type="protein sequence ID" value="EIW76309.1"/>
    <property type="molecule type" value="Genomic_DNA"/>
</dbReference>
<organism evidence="1 2">
    <name type="scientific">Coniophora puteana (strain RWD-64-598)</name>
    <name type="common">Brown rot fungus</name>
    <dbReference type="NCBI Taxonomy" id="741705"/>
    <lineage>
        <taxon>Eukaryota</taxon>
        <taxon>Fungi</taxon>
        <taxon>Dikarya</taxon>
        <taxon>Basidiomycota</taxon>
        <taxon>Agaricomycotina</taxon>
        <taxon>Agaricomycetes</taxon>
        <taxon>Agaricomycetidae</taxon>
        <taxon>Boletales</taxon>
        <taxon>Coniophorineae</taxon>
        <taxon>Coniophoraceae</taxon>
        <taxon>Coniophora</taxon>
    </lineage>
</organism>
<gene>
    <name evidence="1" type="ORF">CONPUDRAFT_146782</name>
</gene>
<dbReference type="KEGG" id="cput:CONPUDRAFT_146782"/>
<feature type="non-terminal residue" evidence="1">
    <location>
        <position position="58"/>
    </location>
</feature>
<keyword evidence="2" id="KW-1185">Reference proteome</keyword>
<sequence length="58" mass="6132">MDGHLSYLGTTLARASLKWRCSPQSVGSLSGSYQVLESSSGRVLLSGGVEEPSSDEEE</sequence>
<protein>
    <submittedName>
        <fullName evidence="1">Uncharacterized protein</fullName>
    </submittedName>
</protein>
<dbReference type="Proteomes" id="UP000053558">
    <property type="component" value="Unassembled WGS sequence"/>
</dbReference>
<reference evidence="2" key="1">
    <citation type="journal article" date="2012" name="Science">
        <title>The Paleozoic origin of enzymatic lignin decomposition reconstructed from 31 fungal genomes.</title>
        <authorList>
            <person name="Floudas D."/>
            <person name="Binder M."/>
            <person name="Riley R."/>
            <person name="Barry K."/>
            <person name="Blanchette R.A."/>
            <person name="Henrissat B."/>
            <person name="Martinez A.T."/>
            <person name="Otillar R."/>
            <person name="Spatafora J.W."/>
            <person name="Yadav J.S."/>
            <person name="Aerts A."/>
            <person name="Benoit I."/>
            <person name="Boyd A."/>
            <person name="Carlson A."/>
            <person name="Copeland A."/>
            <person name="Coutinho P.M."/>
            <person name="de Vries R.P."/>
            <person name="Ferreira P."/>
            <person name="Findley K."/>
            <person name="Foster B."/>
            <person name="Gaskell J."/>
            <person name="Glotzer D."/>
            <person name="Gorecki P."/>
            <person name="Heitman J."/>
            <person name="Hesse C."/>
            <person name="Hori C."/>
            <person name="Igarashi K."/>
            <person name="Jurgens J.A."/>
            <person name="Kallen N."/>
            <person name="Kersten P."/>
            <person name="Kohler A."/>
            <person name="Kuees U."/>
            <person name="Kumar T.K.A."/>
            <person name="Kuo A."/>
            <person name="LaButti K."/>
            <person name="Larrondo L.F."/>
            <person name="Lindquist E."/>
            <person name="Ling A."/>
            <person name="Lombard V."/>
            <person name="Lucas S."/>
            <person name="Lundell T."/>
            <person name="Martin R."/>
            <person name="McLaughlin D.J."/>
            <person name="Morgenstern I."/>
            <person name="Morin E."/>
            <person name="Murat C."/>
            <person name="Nagy L.G."/>
            <person name="Nolan M."/>
            <person name="Ohm R.A."/>
            <person name="Patyshakuliyeva A."/>
            <person name="Rokas A."/>
            <person name="Ruiz-Duenas F.J."/>
            <person name="Sabat G."/>
            <person name="Salamov A."/>
            <person name="Samejima M."/>
            <person name="Schmutz J."/>
            <person name="Slot J.C."/>
            <person name="St John F."/>
            <person name="Stenlid J."/>
            <person name="Sun H."/>
            <person name="Sun S."/>
            <person name="Syed K."/>
            <person name="Tsang A."/>
            <person name="Wiebenga A."/>
            <person name="Young D."/>
            <person name="Pisabarro A."/>
            <person name="Eastwood D.C."/>
            <person name="Martin F."/>
            <person name="Cullen D."/>
            <person name="Grigoriev I.V."/>
            <person name="Hibbett D.S."/>
        </authorList>
    </citation>
    <scope>NUCLEOTIDE SEQUENCE [LARGE SCALE GENOMIC DNA]</scope>
    <source>
        <strain evidence="2">RWD-64-598 SS2</strain>
    </source>
</reference>
<proteinExistence type="predicted"/>
<accession>A0A5M3MAR3</accession>
<evidence type="ECO:0000313" key="1">
    <source>
        <dbReference type="EMBL" id="EIW76309.1"/>
    </source>
</evidence>
<name>A0A5M3MAR3_CONPW</name>
<dbReference type="RefSeq" id="XP_007773549.1">
    <property type="nucleotide sequence ID" value="XM_007775359.1"/>
</dbReference>
<comment type="caution">
    <text evidence="1">The sequence shown here is derived from an EMBL/GenBank/DDBJ whole genome shotgun (WGS) entry which is preliminary data.</text>
</comment>
<evidence type="ECO:0000313" key="2">
    <source>
        <dbReference type="Proteomes" id="UP000053558"/>
    </source>
</evidence>
<dbReference type="AlphaFoldDB" id="A0A5M3MAR3"/>
<dbReference type="GeneID" id="19202239"/>